<dbReference type="InterPro" id="IPR025966">
    <property type="entry name" value="OppC_N"/>
</dbReference>
<keyword evidence="3" id="KW-1003">Cell membrane</keyword>
<keyword evidence="4" id="KW-0997">Cell inner membrane</keyword>
<dbReference type="GO" id="GO:0005886">
    <property type="term" value="C:plasma membrane"/>
    <property type="evidence" value="ECO:0007669"/>
    <property type="project" value="UniProtKB-SubCell"/>
</dbReference>
<keyword evidence="2 8" id="KW-0813">Transport</keyword>
<dbReference type="Pfam" id="PF12911">
    <property type="entry name" value="OppC_N"/>
    <property type="match status" value="1"/>
</dbReference>
<evidence type="ECO:0000256" key="8">
    <source>
        <dbReference type="RuleBase" id="RU363032"/>
    </source>
</evidence>
<feature type="transmembrane region" description="Helical" evidence="8">
    <location>
        <begin position="299"/>
        <end position="326"/>
    </location>
</feature>
<dbReference type="RefSeq" id="WP_016552322.1">
    <property type="nucleotide sequence ID" value="NZ_AEYE02000002.1"/>
</dbReference>
<accession>S3INV5</accession>
<dbReference type="Proteomes" id="UP000014411">
    <property type="component" value="Unassembled WGS sequence"/>
</dbReference>
<keyword evidence="5 8" id="KW-0812">Transmembrane</keyword>
<keyword evidence="6 8" id="KW-1133">Transmembrane helix</keyword>
<dbReference type="HOGENOM" id="CLU_028518_1_0_5"/>
<dbReference type="SUPFAM" id="SSF161098">
    <property type="entry name" value="MetI-like"/>
    <property type="match status" value="1"/>
</dbReference>
<dbReference type="InterPro" id="IPR035906">
    <property type="entry name" value="MetI-like_sf"/>
</dbReference>
<dbReference type="AlphaFoldDB" id="S3INV5"/>
<organism evidence="10 11">
    <name type="scientific">Rhizobium grahamii CCGE 502</name>
    <dbReference type="NCBI Taxonomy" id="990285"/>
    <lineage>
        <taxon>Bacteria</taxon>
        <taxon>Pseudomonadati</taxon>
        <taxon>Pseudomonadota</taxon>
        <taxon>Alphaproteobacteria</taxon>
        <taxon>Hyphomicrobiales</taxon>
        <taxon>Rhizobiaceae</taxon>
        <taxon>Rhizobium/Agrobacterium group</taxon>
        <taxon>Rhizobium</taxon>
    </lineage>
</organism>
<evidence type="ECO:0000256" key="5">
    <source>
        <dbReference type="ARBA" id="ARBA00022692"/>
    </source>
</evidence>
<dbReference type="eggNOG" id="COG4239">
    <property type="taxonomic scope" value="Bacteria"/>
</dbReference>
<dbReference type="Gene3D" id="1.10.3720.10">
    <property type="entry name" value="MetI-like"/>
    <property type="match status" value="1"/>
</dbReference>
<dbReference type="PANTHER" id="PTHR30325">
    <property type="entry name" value="MEMBRANE COMPONENT OF ABC TRANSPORTER"/>
    <property type="match status" value="1"/>
</dbReference>
<keyword evidence="7 8" id="KW-0472">Membrane</keyword>
<feature type="transmembrane region" description="Helical" evidence="8">
    <location>
        <begin position="346"/>
        <end position="368"/>
    </location>
</feature>
<proteinExistence type="inferred from homology"/>
<evidence type="ECO:0000256" key="1">
    <source>
        <dbReference type="ARBA" id="ARBA00004429"/>
    </source>
</evidence>
<comment type="caution">
    <text evidence="10">The sequence shown here is derived from an EMBL/GenBank/DDBJ whole genome shotgun (WGS) entry which is preliminary data.</text>
</comment>
<evidence type="ECO:0000313" key="11">
    <source>
        <dbReference type="Proteomes" id="UP000014411"/>
    </source>
</evidence>
<name>S3INV5_9HYPH</name>
<dbReference type="PANTHER" id="PTHR30325:SF0">
    <property type="entry name" value="INNER MEMBRANE ABC TRANSPORTER PERMEASE PROTEIN YEJE"/>
    <property type="match status" value="1"/>
</dbReference>
<dbReference type="FunFam" id="1.10.3720.10:FF:000005">
    <property type="entry name" value="Microcin C ABC transporter permease"/>
    <property type="match status" value="1"/>
</dbReference>
<dbReference type="InterPro" id="IPR000515">
    <property type="entry name" value="MetI-like"/>
</dbReference>
<comment type="subcellular location">
    <subcellularLocation>
        <location evidence="1">Cell inner membrane</location>
        <topology evidence="1">Multi-pass membrane protein</topology>
    </subcellularLocation>
    <subcellularLocation>
        <location evidence="8">Cell membrane</location>
        <topology evidence="8">Multi-pass membrane protein</topology>
    </subcellularLocation>
</comment>
<feature type="transmembrane region" description="Helical" evidence="8">
    <location>
        <begin position="184"/>
        <end position="208"/>
    </location>
</feature>
<comment type="similarity">
    <text evidence="8">Belongs to the binding-protein-dependent transport system permease family.</text>
</comment>
<reference evidence="10 11" key="1">
    <citation type="journal article" date="2012" name="J. Bacteriol.">
        <title>Genome sequence of Rhizobium grahamii CCGE502, a broad-host-range symbiont with low nodulation competitiveness in Phaseolus vulgaris.</title>
        <authorList>
            <person name="Althabegoiti M.J."/>
            <person name="Lozano L."/>
            <person name="Torres-Tejerizo G."/>
            <person name="Ormeno-Orrillo E."/>
            <person name="Rogel M.A."/>
            <person name="Gonzalez V."/>
            <person name="Martinez-Romero E."/>
        </authorList>
    </citation>
    <scope>NUCLEOTIDE SEQUENCE [LARGE SCALE GENOMIC DNA]</scope>
    <source>
        <strain evidence="10 11">CCGE 502</strain>
    </source>
</reference>
<evidence type="ECO:0000313" key="10">
    <source>
        <dbReference type="EMBL" id="EPF00289.1"/>
    </source>
</evidence>
<dbReference type="CDD" id="cd06261">
    <property type="entry name" value="TM_PBP2"/>
    <property type="match status" value="1"/>
</dbReference>
<gene>
    <name evidence="10" type="ORF">RGCCGE502_01125</name>
</gene>
<evidence type="ECO:0000256" key="6">
    <source>
        <dbReference type="ARBA" id="ARBA00022989"/>
    </source>
</evidence>
<sequence length="382" mass="42548">MDTAANPTTATPVKPPRKGLLSPTNIRRWKNFKANRRGYWSLWLFLVLFVLSLFAEFIANDRPIVASYKGEILFPVLVNYPEEKFGGFLAETDYRSDVISDEINANGWMIWPPIRYSYRSVNSNIPHSAPTAPFWLMSKEERCSGYPQGAADPGCNFGNLNWLGTDDQARDVLARVIYGFRISVLFGLVLTICSAVIGVTAGAIQGYFGGWTDLLLQRFIEIWASMPVLYILLIIAAILPPGFFVLLGIMLLFSWVGFVGVVRAEFLRARNFEYVRAARALGVGNRTIMWRHLLPNAMVATLTFLPFILSGSITTLTSLDFLGFGMPPGSPSLGEMIAQGKANLQAPWLGLTAFFTMSIMLSLLIFIGEAVRDAFDPRKTFQ</sequence>
<feature type="transmembrane region" description="Helical" evidence="8">
    <location>
        <begin position="228"/>
        <end position="261"/>
    </location>
</feature>
<feature type="domain" description="ABC transmembrane type-1" evidence="9">
    <location>
        <begin position="180"/>
        <end position="372"/>
    </location>
</feature>
<dbReference type="EMBL" id="AEYE02000002">
    <property type="protein sequence ID" value="EPF00289.1"/>
    <property type="molecule type" value="Genomic_DNA"/>
</dbReference>
<dbReference type="GO" id="GO:0055085">
    <property type="term" value="P:transmembrane transport"/>
    <property type="evidence" value="ECO:0007669"/>
    <property type="project" value="InterPro"/>
</dbReference>
<dbReference type="PROSITE" id="PS50928">
    <property type="entry name" value="ABC_TM1"/>
    <property type="match status" value="1"/>
</dbReference>
<evidence type="ECO:0000256" key="2">
    <source>
        <dbReference type="ARBA" id="ARBA00022448"/>
    </source>
</evidence>
<evidence type="ECO:0000256" key="4">
    <source>
        <dbReference type="ARBA" id="ARBA00022519"/>
    </source>
</evidence>
<keyword evidence="11" id="KW-1185">Reference proteome</keyword>
<evidence type="ECO:0000256" key="3">
    <source>
        <dbReference type="ARBA" id="ARBA00022475"/>
    </source>
</evidence>
<feature type="transmembrane region" description="Helical" evidence="8">
    <location>
        <begin position="39"/>
        <end position="59"/>
    </location>
</feature>
<dbReference type="Pfam" id="PF00528">
    <property type="entry name" value="BPD_transp_1"/>
    <property type="match status" value="1"/>
</dbReference>
<dbReference type="STRING" id="990285.RGCCGE502_01125"/>
<evidence type="ECO:0000259" key="9">
    <source>
        <dbReference type="PROSITE" id="PS50928"/>
    </source>
</evidence>
<dbReference type="GO" id="GO:0042884">
    <property type="term" value="P:microcin transport"/>
    <property type="evidence" value="ECO:0007669"/>
    <property type="project" value="TreeGrafter"/>
</dbReference>
<protein>
    <submittedName>
        <fullName evidence="10">ABC transporter permease</fullName>
    </submittedName>
</protein>
<evidence type="ECO:0000256" key="7">
    <source>
        <dbReference type="ARBA" id="ARBA00023136"/>
    </source>
</evidence>